<accession>X0T0T0</accession>
<name>X0T0T0_9ZZZZ</name>
<sequence>GLNSPLGDTIAGIAVRFQVTVEAILEMNHLTTSSVIQPQQALLIPVGDVTPTSVSSEEMAEASALTLTGQRRSLPAPHLLGPALGARFDGDVPILLRWASVGVLMVDEWYEGCIWPVGEGECTVTTARTKATSWRVPPEVRPKVEADSHVLQWTVRIVRSQGKVSGLAQAVEVISPIGEIRHIEWY</sequence>
<organism evidence="2">
    <name type="scientific">marine sediment metagenome</name>
    <dbReference type="NCBI Taxonomy" id="412755"/>
    <lineage>
        <taxon>unclassified sequences</taxon>
        <taxon>metagenomes</taxon>
        <taxon>ecological metagenomes</taxon>
    </lineage>
</organism>
<proteinExistence type="predicted"/>
<dbReference type="SUPFAM" id="SSF54106">
    <property type="entry name" value="LysM domain"/>
    <property type="match status" value="1"/>
</dbReference>
<dbReference type="PROSITE" id="PS51782">
    <property type="entry name" value="LYSM"/>
    <property type="match status" value="1"/>
</dbReference>
<dbReference type="AlphaFoldDB" id="X0T0T0"/>
<feature type="domain" description="LysM" evidence="1">
    <location>
        <begin position="1"/>
        <end position="44"/>
    </location>
</feature>
<evidence type="ECO:0000313" key="2">
    <source>
        <dbReference type="EMBL" id="GAF87048.1"/>
    </source>
</evidence>
<feature type="non-terminal residue" evidence="2">
    <location>
        <position position="1"/>
    </location>
</feature>
<dbReference type="Pfam" id="PF01476">
    <property type="entry name" value="LysM"/>
    <property type="match status" value="1"/>
</dbReference>
<dbReference type="Gene3D" id="3.10.350.10">
    <property type="entry name" value="LysM domain"/>
    <property type="match status" value="1"/>
</dbReference>
<dbReference type="CDD" id="cd00118">
    <property type="entry name" value="LysM"/>
    <property type="match status" value="1"/>
</dbReference>
<dbReference type="InterPro" id="IPR036779">
    <property type="entry name" value="LysM_dom_sf"/>
</dbReference>
<dbReference type="EMBL" id="BARS01016409">
    <property type="protein sequence ID" value="GAF87048.1"/>
    <property type="molecule type" value="Genomic_DNA"/>
</dbReference>
<evidence type="ECO:0000259" key="1">
    <source>
        <dbReference type="PROSITE" id="PS51782"/>
    </source>
</evidence>
<reference evidence="2" key="1">
    <citation type="journal article" date="2014" name="Front. Microbiol.">
        <title>High frequency of phylogenetically diverse reductive dehalogenase-homologous genes in deep subseafloor sedimentary metagenomes.</title>
        <authorList>
            <person name="Kawai M."/>
            <person name="Futagami T."/>
            <person name="Toyoda A."/>
            <person name="Takaki Y."/>
            <person name="Nishi S."/>
            <person name="Hori S."/>
            <person name="Arai W."/>
            <person name="Tsubouchi T."/>
            <person name="Morono Y."/>
            <person name="Uchiyama I."/>
            <person name="Ito T."/>
            <person name="Fujiyama A."/>
            <person name="Inagaki F."/>
            <person name="Takami H."/>
        </authorList>
    </citation>
    <scope>NUCLEOTIDE SEQUENCE</scope>
    <source>
        <strain evidence="2">Expedition CK06-06</strain>
    </source>
</reference>
<dbReference type="SMART" id="SM00257">
    <property type="entry name" value="LysM"/>
    <property type="match status" value="1"/>
</dbReference>
<gene>
    <name evidence="2" type="ORF">S01H1_27008</name>
</gene>
<dbReference type="InterPro" id="IPR018392">
    <property type="entry name" value="LysM"/>
</dbReference>
<protein>
    <recommendedName>
        <fullName evidence="1">LysM domain-containing protein</fullName>
    </recommendedName>
</protein>
<comment type="caution">
    <text evidence="2">The sequence shown here is derived from an EMBL/GenBank/DDBJ whole genome shotgun (WGS) entry which is preliminary data.</text>
</comment>